<dbReference type="HOGENOM" id="CLU_024648_0_1_2"/>
<evidence type="ECO:0000313" key="5">
    <source>
        <dbReference type="Proteomes" id="UP000192315"/>
    </source>
</evidence>
<proteinExistence type="predicted"/>
<dbReference type="GO" id="GO:0071949">
    <property type="term" value="F:FAD binding"/>
    <property type="evidence" value="ECO:0007669"/>
    <property type="project" value="InterPro"/>
</dbReference>
<dbReference type="PANTHER" id="PTHR42685:SF22">
    <property type="entry name" value="CONDITIONED MEDIUM FACTOR RECEPTOR 1"/>
    <property type="match status" value="1"/>
</dbReference>
<dbReference type="Proteomes" id="UP000000438">
    <property type="component" value="Chromosome"/>
</dbReference>
<dbReference type="NCBIfam" id="TIGR02032">
    <property type="entry name" value="GG-red-SF"/>
    <property type="match status" value="1"/>
</dbReference>
<dbReference type="PANTHER" id="PTHR42685">
    <property type="entry name" value="GERANYLGERANYL DIPHOSPHATE REDUCTASE"/>
    <property type="match status" value="1"/>
</dbReference>
<keyword evidence="5" id="KW-1185">Reference proteome</keyword>
<dbReference type="eggNOG" id="arCOG00570">
    <property type="taxonomic scope" value="Archaea"/>
</dbReference>
<dbReference type="Proteomes" id="UP000192315">
    <property type="component" value="Unassembled WGS sequence"/>
</dbReference>
<dbReference type="OrthoDB" id="46008at2157"/>
<dbReference type="InterPro" id="IPR050407">
    <property type="entry name" value="Geranylgeranyl_reductase"/>
</dbReference>
<dbReference type="InterPro" id="IPR036188">
    <property type="entry name" value="FAD/NAD-bd_sf"/>
</dbReference>
<dbReference type="Pfam" id="PF01494">
    <property type="entry name" value="FAD_binding_3"/>
    <property type="match status" value="1"/>
</dbReference>
<feature type="domain" description="FAD-binding" evidence="1">
    <location>
        <begin position="3"/>
        <end position="275"/>
    </location>
</feature>
<dbReference type="SUPFAM" id="SSF51905">
    <property type="entry name" value="FAD/NAD(P)-binding domain"/>
    <property type="match status" value="1"/>
</dbReference>
<dbReference type="GeneID" id="2843909"/>
<dbReference type="AlphaFoldDB" id="Q6L1J9"/>
<dbReference type="InParanoid" id="Q6L1J9"/>
<gene>
    <name evidence="2" type="ordered locus">PTO0568</name>
    <name evidence="3" type="ORF">SAMN02745355_0427</name>
</gene>
<sequence length="379" mass="42337">MRDVIIVGAGPAGSYAAYLLSKKGFDVLQLEEHREIGKPVECTGLVSKRVFSMVRSRSMINKVHGANVYFPNNKYIHVSKNEETIVMYRDQFDKDVAAMAIENGTDLRINARAIDASVNDDFASVKFRENGKIQEEKTKIIIGADGVNSTVRRLLSNERPSRIISTYQVDSSYKMDDQDDVNVYLGSSSSRGFFGWAVPSGDITRIGVGADHDTAIKYFKNINKNFNDKILGINGSPIPIRYLKKTYGKRYMLVGDAAGIVKPLSGGGIYTGMISGKNAAIAAESIIDREDFSEKSMSLYQKLWRSEIGRELYIDSKIQDVFSRLTVNDRALNRLYDILSSGPIIKQINRLGDIDYPSKIAISILLRRPQIFRYIVGSL</sequence>
<dbReference type="PRINTS" id="PR00420">
    <property type="entry name" value="RNGMNOXGNASE"/>
</dbReference>
<evidence type="ECO:0000313" key="4">
    <source>
        <dbReference type="Proteomes" id="UP000000438"/>
    </source>
</evidence>
<evidence type="ECO:0000259" key="1">
    <source>
        <dbReference type="Pfam" id="PF01494"/>
    </source>
</evidence>
<accession>A0A8G2L7Q0</accession>
<evidence type="ECO:0000313" key="2">
    <source>
        <dbReference type="EMBL" id="AAT43153.1"/>
    </source>
</evidence>
<dbReference type="GO" id="GO:0016628">
    <property type="term" value="F:oxidoreductase activity, acting on the CH-CH group of donors, NAD or NADP as acceptor"/>
    <property type="evidence" value="ECO:0007669"/>
    <property type="project" value="InterPro"/>
</dbReference>
<dbReference type="InterPro" id="IPR011777">
    <property type="entry name" value="Geranylgeranyl_Rdtase_fam"/>
</dbReference>
<dbReference type="PaxDb" id="263820-PTO0568"/>
<dbReference type="RefSeq" id="WP_011177369.1">
    <property type="nucleotide sequence ID" value="NC_005877.1"/>
</dbReference>
<evidence type="ECO:0000313" key="3">
    <source>
        <dbReference type="EMBL" id="SMD30539.1"/>
    </source>
</evidence>
<accession>Q6L1J9</accession>
<organism evidence="2 4">
    <name type="scientific">Picrophilus torridus (strain ATCC 700027 / DSM 9790 / JCM 10055 / NBRC 100828 / KAW 2/3)</name>
    <dbReference type="NCBI Taxonomy" id="1122961"/>
    <lineage>
        <taxon>Archaea</taxon>
        <taxon>Methanobacteriati</taxon>
        <taxon>Thermoplasmatota</taxon>
        <taxon>Thermoplasmata</taxon>
        <taxon>Thermoplasmatales</taxon>
        <taxon>Picrophilaceae</taxon>
        <taxon>Picrophilus</taxon>
    </lineage>
</organism>
<dbReference type="EMBL" id="FWYE01000001">
    <property type="protein sequence ID" value="SMD30539.1"/>
    <property type="molecule type" value="Genomic_DNA"/>
</dbReference>
<dbReference type="Gene3D" id="3.50.50.60">
    <property type="entry name" value="FAD/NAD(P)-binding domain"/>
    <property type="match status" value="1"/>
</dbReference>
<dbReference type="InterPro" id="IPR002938">
    <property type="entry name" value="FAD-bd"/>
</dbReference>
<dbReference type="Gene3D" id="3.30.9.10">
    <property type="entry name" value="D-Amino Acid Oxidase, subunit A, domain 2"/>
    <property type="match status" value="1"/>
</dbReference>
<reference evidence="3 5" key="3">
    <citation type="submission" date="2017-04" db="EMBL/GenBank/DDBJ databases">
        <authorList>
            <person name="Varghese N."/>
            <person name="Submissions S."/>
        </authorList>
    </citation>
    <scope>NUCLEOTIDE SEQUENCE [LARGE SCALE GENOMIC DNA]</scope>
    <source>
        <strain evidence="3 5">DSM 9789</strain>
    </source>
</reference>
<name>Q6L1J9_PICTO</name>
<dbReference type="STRING" id="263820.PTO0568"/>
<reference evidence="2" key="2">
    <citation type="submission" date="2004-02" db="EMBL/GenBank/DDBJ databases">
        <authorList>
            <person name="Fuetterer O."/>
            <person name="Angelov A."/>
            <person name="Liesegang H."/>
            <person name="Gottschalk G."/>
            <person name="Schleper C."/>
            <person name="Schepers B."/>
            <person name="Dock C."/>
            <person name="Antranikian G."/>
            <person name="Liebl W."/>
        </authorList>
    </citation>
    <scope>NUCLEOTIDE SEQUENCE</scope>
    <source>
        <strain evidence="2">DSM 9790</strain>
    </source>
</reference>
<dbReference type="EMBL" id="AE017261">
    <property type="protein sequence ID" value="AAT43153.1"/>
    <property type="molecule type" value="Genomic_DNA"/>
</dbReference>
<reference evidence="2 4" key="1">
    <citation type="journal article" date="2004" name="Proc. Natl. Acad. Sci. U.S.A.">
        <title>Genome sequence of Picrophilus torridus and its implications for life around pH 0.</title>
        <authorList>
            <person name="Futterer O."/>
            <person name="Angelov A."/>
            <person name="Liesegang H."/>
            <person name="Gottschalk G."/>
            <person name="Schleper C."/>
            <person name="Schepers B."/>
            <person name="Dock C."/>
            <person name="Antranikian G."/>
            <person name="Liebl W."/>
        </authorList>
    </citation>
    <scope>NUCLEOTIDE SEQUENCE [LARGE SCALE GENOMIC DNA]</scope>
    <source>
        <strain evidence="4">ATCC 700027 / DSM 9790 / JCM 10055 / NBRC 100828</strain>
        <strain evidence="2">DSM 9790</strain>
    </source>
</reference>
<dbReference type="KEGG" id="pto:PTO0568"/>
<protein>
    <submittedName>
        <fullName evidence="2">Geranylgeranyl hydrogenase</fullName>
    </submittedName>
    <submittedName>
        <fullName evidence="3">Geranylgeranyl reductase family</fullName>
    </submittedName>
</protein>